<sequence length="232" mass="26066">MSAFVMSDKYPKLCKAIENFGYDIIPSDKILQFNTPEQRHIDMQMLKINNDIFLLKECNNLKRLRENKDYNIILCKNNIDGKYPHCVALNCLYISGKLYGREEAIDVSVKNYCKENGIEIVDVKQGYTRCSTAVIGKNSAITADSTIYNALTKNGIDVLKIDSGSIRLDGYDYGFIGGACTMIDDGTVAFFGDIKTHPNFRKIERFCIIHNVKIINLAENKPLTDVGGAVKI</sequence>
<evidence type="ECO:0000259" key="1">
    <source>
        <dbReference type="Pfam" id="PF21778"/>
    </source>
</evidence>
<keyword evidence="3" id="KW-1185">Reference proteome</keyword>
<feature type="domain" description="DUF6873" evidence="1">
    <location>
        <begin position="9"/>
        <end position="228"/>
    </location>
</feature>
<dbReference type="EMBL" id="JACOPS010000001">
    <property type="protein sequence ID" value="MBC5727451.1"/>
    <property type="molecule type" value="Genomic_DNA"/>
</dbReference>
<accession>A0ABR7HJ33</accession>
<dbReference type="Proteomes" id="UP000636755">
    <property type="component" value="Unassembled WGS sequence"/>
</dbReference>
<dbReference type="Pfam" id="PF21778">
    <property type="entry name" value="DUF6873"/>
    <property type="match status" value="1"/>
</dbReference>
<organism evidence="2 3">
    <name type="scientific">Ruminococcus intestinalis</name>
    <dbReference type="NCBI Taxonomy" id="2763066"/>
    <lineage>
        <taxon>Bacteria</taxon>
        <taxon>Bacillati</taxon>
        <taxon>Bacillota</taxon>
        <taxon>Clostridia</taxon>
        <taxon>Eubacteriales</taxon>
        <taxon>Oscillospiraceae</taxon>
        <taxon>Ruminococcus</taxon>
    </lineage>
</organism>
<evidence type="ECO:0000313" key="2">
    <source>
        <dbReference type="EMBL" id="MBC5727451.1"/>
    </source>
</evidence>
<evidence type="ECO:0000313" key="3">
    <source>
        <dbReference type="Proteomes" id="UP000636755"/>
    </source>
</evidence>
<protein>
    <recommendedName>
        <fullName evidence="1">DUF6873 domain-containing protein</fullName>
    </recommendedName>
</protein>
<dbReference type="InterPro" id="IPR049238">
    <property type="entry name" value="DUF6873"/>
</dbReference>
<dbReference type="RefSeq" id="WP_186934757.1">
    <property type="nucleotide sequence ID" value="NZ_JACOPS010000001.1"/>
</dbReference>
<comment type="caution">
    <text evidence="2">The sequence shown here is derived from an EMBL/GenBank/DDBJ whole genome shotgun (WGS) entry which is preliminary data.</text>
</comment>
<name>A0ABR7HJ33_9FIRM</name>
<proteinExistence type="predicted"/>
<reference evidence="2 3" key="1">
    <citation type="submission" date="2020-08" db="EMBL/GenBank/DDBJ databases">
        <title>Genome public.</title>
        <authorList>
            <person name="Liu C."/>
            <person name="Sun Q."/>
        </authorList>
    </citation>
    <scope>NUCLEOTIDE SEQUENCE [LARGE SCALE GENOMIC DNA]</scope>
    <source>
        <strain evidence="2 3">NSJ-71</strain>
    </source>
</reference>
<gene>
    <name evidence="2" type="ORF">H8R91_02670</name>
</gene>